<evidence type="ECO:0000313" key="5">
    <source>
        <dbReference type="Proteomes" id="UP001316189"/>
    </source>
</evidence>
<organism evidence="4 5">
    <name type="scientific">Cellulomonas chengniuliangii</name>
    <dbReference type="NCBI Taxonomy" id="2968084"/>
    <lineage>
        <taxon>Bacteria</taxon>
        <taxon>Bacillati</taxon>
        <taxon>Actinomycetota</taxon>
        <taxon>Actinomycetes</taxon>
        <taxon>Micrococcales</taxon>
        <taxon>Cellulomonadaceae</taxon>
        <taxon>Cellulomonas</taxon>
    </lineage>
</organism>
<comment type="similarity">
    <text evidence="1">Belongs to the iron-sulfur cluster assembly SufBD family.</text>
</comment>
<dbReference type="InterPro" id="IPR037284">
    <property type="entry name" value="SUF_FeS_clus_asmbl_SufBD_sf"/>
</dbReference>
<dbReference type="EMBL" id="CP101988">
    <property type="protein sequence ID" value="UUI74057.1"/>
    <property type="molecule type" value="Genomic_DNA"/>
</dbReference>
<dbReference type="PANTHER" id="PTHR43575">
    <property type="entry name" value="PROTEIN ABCI7, CHLOROPLASTIC"/>
    <property type="match status" value="1"/>
</dbReference>
<name>A0ABY5KU46_9CELL</name>
<sequence>MSTTTQDTAGLSTDHSQATADGAHSHGVVPQGSRAERLTSFDVADFPVPTGREEEWRFAPVDRIAPLFGADTDGVLPGHGVLTTVVEAPEVTVEIVDRDDARLGAAGRPGDRAAVAAWASFPRATVVTIPKQAVASSATSIRVEGVEGQHPLEPTGAHLLVHAQELSEAVVVLDHVGHAMLTETVEVVVEDGAHLTLVSVQDWAEGSVHTASHRLRLGRDATVKHIVVTLGGDVVRITPDAEFVGENGSVEMLGVYFADAGQHQEHRLFVDHAVPSCRSRVTYKGALQGQGAHTVWVGDVLIRAEAEGTDTYELNRNLVLTDGARADSVPNLEIETGLIEGAGHASATGRFDDEQLFYLRARGIPELDARRLVVRGFFAELIQQIGVAEVEERLITSIENELNASMSALDTVAAEPRVEGVEAGAQTEGA</sequence>
<feature type="domain" description="SUF system FeS cluster assembly SufBD core" evidence="3">
    <location>
        <begin position="157"/>
        <end position="377"/>
    </location>
</feature>
<dbReference type="PANTHER" id="PTHR43575:SF1">
    <property type="entry name" value="PROTEIN ABCI7, CHLOROPLASTIC"/>
    <property type="match status" value="1"/>
</dbReference>
<feature type="compositionally biased region" description="Polar residues" evidence="2">
    <location>
        <begin position="1"/>
        <end position="19"/>
    </location>
</feature>
<gene>
    <name evidence="4" type="primary">sufD</name>
    <name evidence="4" type="ORF">NP064_09410</name>
</gene>
<dbReference type="Pfam" id="PF01458">
    <property type="entry name" value="SUFBD_core"/>
    <property type="match status" value="1"/>
</dbReference>
<reference evidence="4 5" key="1">
    <citation type="submission" date="2022-07" db="EMBL/GenBank/DDBJ databases">
        <title>Novel species in genus cellulomonas.</title>
        <authorList>
            <person name="Ye L."/>
        </authorList>
    </citation>
    <scope>NUCLEOTIDE SEQUENCE [LARGE SCALE GENOMIC DNA]</scope>
    <source>
        <strain evidence="5">zg-Y338</strain>
    </source>
</reference>
<dbReference type="InterPro" id="IPR011542">
    <property type="entry name" value="SUF_FeS_clus_asmbl_SufD"/>
</dbReference>
<dbReference type="RefSeq" id="WP_227569382.1">
    <property type="nucleotide sequence ID" value="NZ_CP101988.1"/>
</dbReference>
<feature type="region of interest" description="Disordered" evidence="2">
    <location>
        <begin position="1"/>
        <end position="36"/>
    </location>
</feature>
<protein>
    <submittedName>
        <fullName evidence="4">Fe-S cluster assembly protein SufD</fullName>
    </submittedName>
</protein>
<evidence type="ECO:0000256" key="1">
    <source>
        <dbReference type="ARBA" id="ARBA00043967"/>
    </source>
</evidence>
<dbReference type="InterPro" id="IPR055346">
    <property type="entry name" value="Fe-S_cluster_assembly_SufBD"/>
</dbReference>
<proteinExistence type="inferred from homology"/>
<evidence type="ECO:0000256" key="2">
    <source>
        <dbReference type="SAM" id="MobiDB-lite"/>
    </source>
</evidence>
<dbReference type="NCBIfam" id="TIGR01981">
    <property type="entry name" value="sufD"/>
    <property type="match status" value="1"/>
</dbReference>
<accession>A0ABY5KU46</accession>
<dbReference type="SUPFAM" id="SSF101960">
    <property type="entry name" value="Stabilizer of iron transporter SufD"/>
    <property type="match status" value="1"/>
</dbReference>
<dbReference type="InterPro" id="IPR000825">
    <property type="entry name" value="SUF_FeS_clus_asmbl_SufBD_core"/>
</dbReference>
<dbReference type="Proteomes" id="UP001316189">
    <property type="component" value="Chromosome"/>
</dbReference>
<evidence type="ECO:0000259" key="3">
    <source>
        <dbReference type="Pfam" id="PF01458"/>
    </source>
</evidence>
<keyword evidence="5" id="KW-1185">Reference proteome</keyword>
<evidence type="ECO:0000313" key="4">
    <source>
        <dbReference type="EMBL" id="UUI74057.1"/>
    </source>
</evidence>